<protein>
    <recommendedName>
        <fullName evidence="9">PQ loop repeat protein</fullName>
    </recommendedName>
</protein>
<feature type="region of interest" description="Disordered" evidence="5">
    <location>
        <begin position="110"/>
        <end position="131"/>
    </location>
</feature>
<dbReference type="Proteomes" id="UP000433883">
    <property type="component" value="Unassembled WGS sequence"/>
</dbReference>
<keyword evidence="2 6" id="KW-0812">Transmembrane</keyword>
<name>A0A8H3U310_VENIN</name>
<feature type="transmembrane region" description="Helical" evidence="6">
    <location>
        <begin position="12"/>
        <end position="30"/>
    </location>
</feature>
<reference evidence="7 8" key="1">
    <citation type="submission" date="2019-11" db="EMBL/GenBank/DDBJ databases">
        <title>Venturia inaequalis Genome Resource.</title>
        <authorList>
            <person name="Lichtner F.J."/>
        </authorList>
    </citation>
    <scope>NUCLEOTIDE SEQUENCE [LARGE SCALE GENOMIC DNA]</scope>
    <source>
        <strain evidence="7">Bline_iso_100314</strain>
    </source>
</reference>
<dbReference type="EMBL" id="WNWQ01000931">
    <property type="protein sequence ID" value="KAE9962956.1"/>
    <property type="molecule type" value="Genomic_DNA"/>
</dbReference>
<evidence type="ECO:0000256" key="1">
    <source>
        <dbReference type="ARBA" id="ARBA00004141"/>
    </source>
</evidence>
<evidence type="ECO:0000256" key="4">
    <source>
        <dbReference type="ARBA" id="ARBA00023136"/>
    </source>
</evidence>
<dbReference type="Gene3D" id="1.20.1280.290">
    <property type="match status" value="1"/>
</dbReference>
<evidence type="ECO:0000256" key="6">
    <source>
        <dbReference type="SAM" id="Phobius"/>
    </source>
</evidence>
<feature type="transmembrane region" description="Helical" evidence="6">
    <location>
        <begin position="214"/>
        <end position="231"/>
    </location>
</feature>
<evidence type="ECO:0000313" key="8">
    <source>
        <dbReference type="Proteomes" id="UP000433883"/>
    </source>
</evidence>
<sequence>MYPPSQSLNLDIEALSGICGSVSIACWIVVFSPQIAENFRDIFNALGGVIQGVLPTMIILAIYYLLVDVVLVSQCFYYKGFSMTDKVEPKTKPLNGNDDAENAASTETTALLNENNHGRNPGADNLKRSESQRSLTQRLFPVDATHLSPANPLHSDPKRGEPEIVITPGSTVQQLIINALLVVMVILAGILGWWLQERNKKPTEDDRAQDPPEFNILGQVLGYICSVLYLGSRIPQLLLNHRRRTTEGISMMFFLFACIGNLTYNFSIFAYSPQAACEVPMKCLDGEAKQVYGKYIAINLPWILGSLGTLCLDMGVFVQYFMYKRDDEVSDYDEEPSPIEDAIETPVGRRREGRGRNVAFADGGNVDES</sequence>
<dbReference type="PANTHER" id="PTHR16201">
    <property type="entry name" value="SEVEN TRANSMEMBRANE PROTEIN 1-RELATED"/>
    <property type="match status" value="1"/>
</dbReference>
<accession>A0A8H3U310</accession>
<organism evidence="7 8">
    <name type="scientific">Venturia inaequalis</name>
    <name type="common">Apple scab fungus</name>
    <dbReference type="NCBI Taxonomy" id="5025"/>
    <lineage>
        <taxon>Eukaryota</taxon>
        <taxon>Fungi</taxon>
        <taxon>Dikarya</taxon>
        <taxon>Ascomycota</taxon>
        <taxon>Pezizomycotina</taxon>
        <taxon>Dothideomycetes</taxon>
        <taxon>Pleosporomycetidae</taxon>
        <taxon>Venturiales</taxon>
        <taxon>Venturiaceae</taxon>
        <taxon>Venturia</taxon>
    </lineage>
</organism>
<keyword evidence="4 6" id="KW-0472">Membrane</keyword>
<feature type="transmembrane region" description="Helical" evidence="6">
    <location>
        <begin position="42"/>
        <end position="66"/>
    </location>
</feature>
<dbReference type="AlphaFoldDB" id="A0A8H3U310"/>
<feature type="transmembrane region" description="Helical" evidence="6">
    <location>
        <begin position="302"/>
        <end position="323"/>
    </location>
</feature>
<dbReference type="SMART" id="SM00679">
    <property type="entry name" value="CTNS"/>
    <property type="match status" value="1"/>
</dbReference>
<feature type="region of interest" description="Disordered" evidence="5">
    <location>
        <begin position="348"/>
        <end position="369"/>
    </location>
</feature>
<dbReference type="InterPro" id="IPR051415">
    <property type="entry name" value="LAAT-1"/>
</dbReference>
<evidence type="ECO:0000256" key="5">
    <source>
        <dbReference type="SAM" id="MobiDB-lite"/>
    </source>
</evidence>
<dbReference type="PANTHER" id="PTHR16201:SF35">
    <property type="entry name" value="VACUOLAR AMINO ACID TRANSPORTER YPQ1-RELATED"/>
    <property type="match status" value="1"/>
</dbReference>
<comment type="caution">
    <text evidence="7">The sequence shown here is derived from an EMBL/GenBank/DDBJ whole genome shotgun (WGS) entry which is preliminary data.</text>
</comment>
<proteinExistence type="predicted"/>
<dbReference type="Pfam" id="PF04193">
    <property type="entry name" value="PQ-loop"/>
    <property type="match status" value="2"/>
</dbReference>
<dbReference type="InterPro" id="IPR006603">
    <property type="entry name" value="PQ-loop_rpt"/>
</dbReference>
<comment type="subcellular location">
    <subcellularLocation>
        <location evidence="1">Membrane</location>
        <topology evidence="1">Multi-pass membrane protein</topology>
    </subcellularLocation>
</comment>
<evidence type="ECO:0008006" key="9">
    <source>
        <dbReference type="Google" id="ProtNLM"/>
    </source>
</evidence>
<gene>
    <name evidence="7" type="ORF">BLS_009852</name>
</gene>
<evidence type="ECO:0000256" key="2">
    <source>
        <dbReference type="ARBA" id="ARBA00022692"/>
    </source>
</evidence>
<evidence type="ECO:0000313" key="7">
    <source>
        <dbReference type="EMBL" id="KAE9962956.1"/>
    </source>
</evidence>
<feature type="transmembrane region" description="Helical" evidence="6">
    <location>
        <begin position="252"/>
        <end position="271"/>
    </location>
</feature>
<dbReference type="GO" id="GO:0016020">
    <property type="term" value="C:membrane"/>
    <property type="evidence" value="ECO:0007669"/>
    <property type="project" value="UniProtKB-SubCell"/>
</dbReference>
<keyword evidence="3 6" id="KW-1133">Transmembrane helix</keyword>
<evidence type="ECO:0000256" key="3">
    <source>
        <dbReference type="ARBA" id="ARBA00022989"/>
    </source>
</evidence>
<feature type="transmembrane region" description="Helical" evidence="6">
    <location>
        <begin position="175"/>
        <end position="194"/>
    </location>
</feature>